<dbReference type="EMBL" id="JAACJL010000015">
    <property type="protein sequence ID" value="KAF4620504.1"/>
    <property type="molecule type" value="Genomic_DNA"/>
</dbReference>
<feature type="compositionally biased region" description="Polar residues" evidence="1">
    <location>
        <begin position="323"/>
        <end position="337"/>
    </location>
</feature>
<protein>
    <submittedName>
        <fullName evidence="3">Uncharacterized protein</fullName>
    </submittedName>
</protein>
<evidence type="ECO:0000313" key="3">
    <source>
        <dbReference type="EMBL" id="KAF4620504.1"/>
    </source>
</evidence>
<reference evidence="3 4" key="1">
    <citation type="submission" date="2019-12" db="EMBL/GenBank/DDBJ databases">
        <authorList>
            <person name="Floudas D."/>
            <person name="Bentzer J."/>
            <person name="Ahren D."/>
            <person name="Johansson T."/>
            <person name="Persson P."/>
            <person name="Tunlid A."/>
        </authorList>
    </citation>
    <scope>NUCLEOTIDE SEQUENCE [LARGE SCALE GENOMIC DNA]</scope>
    <source>
        <strain evidence="3 4">CBS 102.39</strain>
    </source>
</reference>
<name>A0A8H4VUK3_9AGAR</name>
<accession>A0A8H4VUK3</accession>
<evidence type="ECO:0000313" key="4">
    <source>
        <dbReference type="Proteomes" id="UP000521872"/>
    </source>
</evidence>
<feature type="transmembrane region" description="Helical" evidence="2">
    <location>
        <begin position="180"/>
        <end position="204"/>
    </location>
</feature>
<keyword evidence="2" id="KW-1133">Transmembrane helix</keyword>
<dbReference type="AlphaFoldDB" id="A0A8H4VUK3"/>
<feature type="transmembrane region" description="Helical" evidence="2">
    <location>
        <begin position="140"/>
        <end position="160"/>
    </location>
</feature>
<comment type="caution">
    <text evidence="3">The sequence shown here is derived from an EMBL/GenBank/DDBJ whole genome shotgun (WGS) entry which is preliminary data.</text>
</comment>
<dbReference type="Proteomes" id="UP000521872">
    <property type="component" value="Unassembled WGS sequence"/>
</dbReference>
<gene>
    <name evidence="3" type="ORF">D9613_000988</name>
</gene>
<evidence type="ECO:0000256" key="2">
    <source>
        <dbReference type="SAM" id="Phobius"/>
    </source>
</evidence>
<sequence length="351" mass="40112">MICLTVLYINANSLIKKMRHYPCSRYFLDQVSAMSAPAHVPDSEVRSPLLYLSSPQLARETATATYVHVGATAVFLWDVANNLRNDYRIIFRYRIASPIQDCGKLQQAMNAVMVVFVSLTTLTFYLRIYAIYRDKIFVKIIFGILWLATAGVSVTLTQTFTSEHIGPTNYCMDWIKNFHFMGPVYIILLVNDTLIYMAIAYRLYTILLDVHSRPEQKPQMVVFGTSLPVFWKAIFHYSQLYFLIIVVTKAFLVYSVNNFKVPMSNMYVICHQVLVNILSGRIFRATKMDFDQFERPLSPEIGPRMDFAANTSFVAERSRPGRTFTSRNPTTSQATSTDVESAEKKVIALEA</sequence>
<organism evidence="3 4">
    <name type="scientific">Agrocybe pediades</name>
    <dbReference type="NCBI Taxonomy" id="84607"/>
    <lineage>
        <taxon>Eukaryota</taxon>
        <taxon>Fungi</taxon>
        <taxon>Dikarya</taxon>
        <taxon>Basidiomycota</taxon>
        <taxon>Agaricomycotina</taxon>
        <taxon>Agaricomycetes</taxon>
        <taxon>Agaricomycetidae</taxon>
        <taxon>Agaricales</taxon>
        <taxon>Agaricineae</taxon>
        <taxon>Strophariaceae</taxon>
        <taxon>Agrocybe</taxon>
    </lineage>
</organism>
<keyword evidence="2" id="KW-0472">Membrane</keyword>
<evidence type="ECO:0000256" key="1">
    <source>
        <dbReference type="SAM" id="MobiDB-lite"/>
    </source>
</evidence>
<keyword evidence="4" id="KW-1185">Reference proteome</keyword>
<feature type="transmembrane region" description="Helical" evidence="2">
    <location>
        <begin position="240"/>
        <end position="259"/>
    </location>
</feature>
<proteinExistence type="predicted"/>
<feature type="transmembrane region" description="Helical" evidence="2">
    <location>
        <begin position="108"/>
        <end position="128"/>
    </location>
</feature>
<keyword evidence="2" id="KW-0812">Transmembrane</keyword>
<feature type="region of interest" description="Disordered" evidence="1">
    <location>
        <begin position="317"/>
        <end position="337"/>
    </location>
</feature>